<proteinExistence type="inferred from homology"/>
<evidence type="ECO:0000256" key="1">
    <source>
        <dbReference type="ARBA" id="ARBA00009580"/>
    </source>
</evidence>
<evidence type="ECO:0000259" key="2">
    <source>
        <dbReference type="PROSITE" id="PS50056"/>
    </source>
</evidence>
<dbReference type="Gene3D" id="3.90.190.10">
    <property type="entry name" value="Protein tyrosine phosphatase superfamily"/>
    <property type="match status" value="1"/>
</dbReference>
<evidence type="ECO:0000313" key="4">
    <source>
        <dbReference type="Proteomes" id="UP001161064"/>
    </source>
</evidence>
<sequence>MTHLMPPPFILVEGVRNFRDFGAYPTQSGRTVAKHKLFRSANYAQMTNEGRAQLAELGVKTIVDLRRRHEREQQPSQFHGLDVEVVTSSLGEDDTLALPPHLEFIRDTDLTLQATHDHMLRAYRRIPWEPQHIQLFKETFDRLARHESPLVIHCAAGKDRTGILCGLILHALGVDYDTILADYLLTNQVARDMDMIARYARQLSLQFNKVIEPATLAPMIGVHEDFLSQAWSHMDKREGGVDGYLARLGIDQAFKARLAESLLV</sequence>
<dbReference type="InterPro" id="IPR000387">
    <property type="entry name" value="Tyr_Pase_dom"/>
</dbReference>
<feature type="domain" description="Tyrosine specific protein phosphatases" evidence="2">
    <location>
        <begin position="130"/>
        <end position="180"/>
    </location>
</feature>
<dbReference type="Proteomes" id="UP001161064">
    <property type="component" value="Unassembled WGS sequence"/>
</dbReference>
<dbReference type="InterPro" id="IPR016130">
    <property type="entry name" value="Tyr_Pase_AS"/>
</dbReference>
<dbReference type="PROSITE" id="PS00383">
    <property type="entry name" value="TYR_PHOSPHATASE_1"/>
    <property type="match status" value="1"/>
</dbReference>
<keyword evidence="4" id="KW-1185">Reference proteome</keyword>
<dbReference type="EMBL" id="BPFZ01000003">
    <property type="protein sequence ID" value="GIU66524.1"/>
    <property type="molecule type" value="Genomic_DNA"/>
</dbReference>
<gene>
    <name evidence="3" type="ORF">PsB1_0678</name>
</gene>
<name>A0ABQ4PU52_9PROT</name>
<dbReference type="Pfam" id="PF13350">
    <property type="entry name" value="Y_phosphatase3"/>
    <property type="match status" value="1"/>
</dbReference>
<dbReference type="PROSITE" id="PS50056">
    <property type="entry name" value="TYR_PHOSPHATASE_2"/>
    <property type="match status" value="1"/>
</dbReference>
<protein>
    <submittedName>
        <fullName evidence="3">Protein-tyrosine-phosphatase</fullName>
    </submittedName>
</protein>
<accession>A0ABQ4PU52</accession>
<comment type="similarity">
    <text evidence="1">Belongs to the protein-tyrosine phosphatase family.</text>
</comment>
<organism evidence="3 4">
    <name type="scientific">Candidatus Phycosocius spiralis</name>
    <dbReference type="NCBI Taxonomy" id="2815099"/>
    <lineage>
        <taxon>Bacteria</taxon>
        <taxon>Pseudomonadati</taxon>
        <taxon>Pseudomonadota</taxon>
        <taxon>Alphaproteobacteria</taxon>
        <taxon>Caulobacterales</taxon>
        <taxon>Caulobacterales incertae sedis</taxon>
        <taxon>Candidatus Phycosocius</taxon>
    </lineage>
</organism>
<reference evidence="3" key="1">
    <citation type="submission" date="2021-05" db="EMBL/GenBank/DDBJ databases">
        <authorList>
            <person name="Tanabe Y."/>
        </authorList>
    </citation>
    <scope>NUCLEOTIDE SEQUENCE</scope>
    <source>
        <strain evidence="3">BOTRYCO-1</strain>
    </source>
</reference>
<dbReference type="RefSeq" id="WP_284359086.1">
    <property type="nucleotide sequence ID" value="NZ_BPFZ01000003.1"/>
</dbReference>
<comment type="caution">
    <text evidence="3">The sequence shown here is derived from an EMBL/GenBank/DDBJ whole genome shotgun (WGS) entry which is preliminary data.</text>
</comment>
<dbReference type="InterPro" id="IPR029021">
    <property type="entry name" value="Prot-tyrosine_phosphatase-like"/>
</dbReference>
<dbReference type="InterPro" id="IPR026893">
    <property type="entry name" value="Tyr/Ser_Pase_IphP-type"/>
</dbReference>
<dbReference type="PANTHER" id="PTHR31126:SF1">
    <property type="entry name" value="TYROSINE SPECIFIC PROTEIN PHOSPHATASES DOMAIN-CONTAINING PROTEIN"/>
    <property type="match status" value="1"/>
</dbReference>
<evidence type="ECO:0000313" key="3">
    <source>
        <dbReference type="EMBL" id="GIU66524.1"/>
    </source>
</evidence>
<dbReference type="PANTHER" id="PTHR31126">
    <property type="entry name" value="TYROSINE-PROTEIN PHOSPHATASE"/>
    <property type="match status" value="1"/>
</dbReference>
<reference evidence="3" key="2">
    <citation type="journal article" date="2023" name="ISME Commun">
        <title>Characterization of a bloom-associated alphaproteobacterial lineage, 'Candidatus Phycosocius': insights into freshwater algal-bacterial interactions.</title>
        <authorList>
            <person name="Tanabe Y."/>
            <person name="Yamaguchi H."/>
            <person name="Yoshida M."/>
            <person name="Kai A."/>
            <person name="Okazaki Y."/>
        </authorList>
    </citation>
    <scope>NUCLEOTIDE SEQUENCE</scope>
    <source>
        <strain evidence="3">BOTRYCO-1</strain>
    </source>
</reference>
<dbReference type="SUPFAM" id="SSF52799">
    <property type="entry name" value="(Phosphotyrosine protein) phosphatases II"/>
    <property type="match status" value="1"/>
</dbReference>